<dbReference type="RefSeq" id="WP_127607348.1">
    <property type="nucleotide sequence ID" value="NZ_JARTHJ010000027.1"/>
</dbReference>
<gene>
    <name evidence="2" type="ORF">GNP93_20815</name>
</gene>
<dbReference type="Proteomes" id="UP000450917">
    <property type="component" value="Unassembled WGS sequence"/>
</dbReference>
<keyword evidence="3" id="KW-1185">Reference proteome</keyword>
<proteinExistence type="predicted"/>
<accession>A0A7X3CUU9</accession>
<comment type="caution">
    <text evidence="2">The sequence shown here is derived from an EMBL/GenBank/DDBJ whole genome shotgun (WGS) entry which is preliminary data.</text>
</comment>
<evidence type="ECO:0000256" key="1">
    <source>
        <dbReference type="SAM" id="SignalP"/>
    </source>
</evidence>
<dbReference type="AlphaFoldDB" id="A0A7X3CUU9"/>
<reference evidence="2 3" key="1">
    <citation type="submission" date="2019-11" db="EMBL/GenBank/DDBJ databases">
        <title>Draft genome sequences of five Paenibacillus species of dairy origin.</title>
        <authorList>
            <person name="Olajide A.M."/>
            <person name="Chen S."/>
            <person name="Lapointe G."/>
        </authorList>
    </citation>
    <scope>NUCLEOTIDE SEQUENCE [LARGE SCALE GENOMIC DNA]</scope>
    <source>
        <strain evidence="2 3">2CS3</strain>
    </source>
</reference>
<name>A0A7X3CUU9_9BACL</name>
<dbReference type="EMBL" id="WNZX01000021">
    <property type="protein sequence ID" value="MUG73076.1"/>
    <property type="molecule type" value="Genomic_DNA"/>
</dbReference>
<evidence type="ECO:0000313" key="2">
    <source>
        <dbReference type="EMBL" id="MUG73076.1"/>
    </source>
</evidence>
<protein>
    <recommendedName>
        <fullName evidence="4">Copper amine oxidase-like N-terminal domain-containing protein</fullName>
    </recommendedName>
</protein>
<evidence type="ECO:0000313" key="3">
    <source>
        <dbReference type="Proteomes" id="UP000450917"/>
    </source>
</evidence>
<organism evidence="2 3">
    <name type="scientific">Paenibacillus validus</name>
    <dbReference type="NCBI Taxonomy" id="44253"/>
    <lineage>
        <taxon>Bacteria</taxon>
        <taxon>Bacillati</taxon>
        <taxon>Bacillota</taxon>
        <taxon>Bacilli</taxon>
        <taxon>Bacillales</taxon>
        <taxon>Paenibacillaceae</taxon>
        <taxon>Paenibacillus</taxon>
    </lineage>
</organism>
<keyword evidence="1" id="KW-0732">Signal</keyword>
<evidence type="ECO:0008006" key="4">
    <source>
        <dbReference type="Google" id="ProtNLM"/>
    </source>
</evidence>
<sequence>MKVPRLLTMVLSLSLFGTAGAFASSMWGDFEGYSKVRLMVNDKERSFGSDETPSFLMKGSAVVPARILSDTLQSIVKWDNGSRTVSVYKPNVHMFVAKKVEDDYSIKQPFGGVKKGDRLDFAVFSQIDNLDTSIYSFRISIVSPGGEQVKAREEVVDGQKSSFWYTWPFNVTFTEAGQYTVRFSIKPNADSDYVVVSEKAILSE</sequence>
<feature type="signal peptide" evidence="1">
    <location>
        <begin position="1"/>
        <end position="23"/>
    </location>
</feature>
<feature type="chain" id="PRO_5030780123" description="Copper amine oxidase-like N-terminal domain-containing protein" evidence="1">
    <location>
        <begin position="24"/>
        <end position="204"/>
    </location>
</feature>